<accession>Q30SY9</accession>
<dbReference type="GO" id="GO:0005524">
    <property type="term" value="F:ATP binding"/>
    <property type="evidence" value="ECO:0007669"/>
    <property type="project" value="UniProtKB-KW"/>
</dbReference>
<proteinExistence type="predicted"/>
<dbReference type="HOGENOM" id="CLU_000445_11_22_7"/>
<evidence type="ECO:0000256" key="3">
    <source>
        <dbReference type="ARBA" id="ARBA00022553"/>
    </source>
</evidence>
<dbReference type="FunFam" id="3.30.70.270:FF:000001">
    <property type="entry name" value="Diguanylate cyclase domain protein"/>
    <property type="match status" value="1"/>
</dbReference>
<dbReference type="InterPro" id="IPR001610">
    <property type="entry name" value="PAC"/>
</dbReference>
<dbReference type="OrthoDB" id="5413461at2"/>
<keyword evidence="3" id="KW-0597">Phosphoprotein</keyword>
<keyword evidence="10" id="KW-1133">Transmembrane helix</keyword>
<dbReference type="PROSITE" id="PS50113">
    <property type="entry name" value="PAC"/>
    <property type="match status" value="1"/>
</dbReference>
<evidence type="ECO:0000313" key="13">
    <source>
        <dbReference type="EMBL" id="ABB43892.1"/>
    </source>
</evidence>
<reference evidence="13 14" key="1">
    <citation type="journal article" date="2008" name="Appl. Environ. Microbiol.">
        <title>Genome of the epsilonproteobacterial chemolithoautotroph Sulfurimonas denitrificans.</title>
        <authorList>
            <person name="Sievert S.M."/>
            <person name="Scott K.M."/>
            <person name="Klotz M.G."/>
            <person name="Chain P.S.G."/>
            <person name="Hauser L.J."/>
            <person name="Hemp J."/>
            <person name="Huegler M."/>
            <person name="Land M."/>
            <person name="Lapidus A."/>
            <person name="Larimer F.W."/>
            <person name="Lucas S."/>
            <person name="Malfatti S.A."/>
            <person name="Meyer F."/>
            <person name="Paulsen I.T."/>
            <person name="Ren Q."/>
            <person name="Simon J."/>
            <person name="Bailey K."/>
            <person name="Diaz E."/>
            <person name="Fitzpatrick K.A."/>
            <person name="Glover B."/>
            <person name="Gwatney N."/>
            <person name="Korajkic A."/>
            <person name="Long A."/>
            <person name="Mobberley J.M."/>
            <person name="Pantry S.N."/>
            <person name="Pazder G."/>
            <person name="Peterson S."/>
            <person name="Quintanilla J.D."/>
            <person name="Sprinkle R."/>
            <person name="Stephens J."/>
            <person name="Thomas P."/>
            <person name="Vaughn R."/>
            <person name="Weber M.J."/>
            <person name="Wooten L.L."/>
        </authorList>
    </citation>
    <scope>NUCLEOTIDE SEQUENCE [LARGE SCALE GENOMIC DNA]</scope>
    <source>
        <strain evidence="14">ATCC 33889 / DSM 1251</strain>
    </source>
</reference>
<feature type="domain" description="GGDEF" evidence="12">
    <location>
        <begin position="484"/>
        <end position="611"/>
    </location>
</feature>
<evidence type="ECO:0000256" key="7">
    <source>
        <dbReference type="ARBA" id="ARBA00022840"/>
    </source>
</evidence>
<keyword evidence="7" id="KW-0067">ATP-binding</keyword>
<dbReference type="SMART" id="SM00267">
    <property type="entry name" value="GGDEF"/>
    <property type="match status" value="1"/>
</dbReference>
<keyword evidence="14" id="KW-1185">Reference proteome</keyword>
<evidence type="ECO:0000256" key="2">
    <source>
        <dbReference type="ARBA" id="ARBA00012528"/>
    </source>
</evidence>
<protein>
    <recommendedName>
        <fullName evidence="2">diguanylate cyclase</fullName>
        <ecNumber evidence="2">2.7.7.65</ecNumber>
    </recommendedName>
</protein>
<keyword evidence="4" id="KW-0808">Transferase</keyword>
<dbReference type="GO" id="GO:0052621">
    <property type="term" value="F:diguanylate cyclase activity"/>
    <property type="evidence" value="ECO:0007669"/>
    <property type="project" value="UniProtKB-EC"/>
</dbReference>
<dbReference type="InterPro" id="IPR050469">
    <property type="entry name" value="Diguanylate_Cyclase"/>
</dbReference>
<evidence type="ECO:0000256" key="1">
    <source>
        <dbReference type="ARBA" id="ARBA00004370"/>
    </source>
</evidence>
<dbReference type="CDD" id="cd01949">
    <property type="entry name" value="GGDEF"/>
    <property type="match status" value="1"/>
</dbReference>
<comment type="catalytic activity">
    <reaction evidence="9">
        <text>2 GTP = 3',3'-c-di-GMP + 2 diphosphate</text>
        <dbReference type="Rhea" id="RHEA:24898"/>
        <dbReference type="ChEBI" id="CHEBI:33019"/>
        <dbReference type="ChEBI" id="CHEBI:37565"/>
        <dbReference type="ChEBI" id="CHEBI:58805"/>
        <dbReference type="EC" id="2.7.7.65"/>
    </reaction>
</comment>
<evidence type="ECO:0000256" key="10">
    <source>
        <dbReference type="SAM" id="Phobius"/>
    </source>
</evidence>
<dbReference type="NCBIfam" id="TIGR00229">
    <property type="entry name" value="sensory_box"/>
    <property type="match status" value="1"/>
</dbReference>
<dbReference type="InterPro" id="IPR029787">
    <property type="entry name" value="Nucleotide_cyclase"/>
</dbReference>
<evidence type="ECO:0000259" key="11">
    <source>
        <dbReference type="PROSITE" id="PS50113"/>
    </source>
</evidence>
<dbReference type="KEGG" id="tdn:Suden_0613"/>
<dbReference type="GO" id="GO:0016020">
    <property type="term" value="C:membrane"/>
    <property type="evidence" value="ECO:0007669"/>
    <property type="project" value="UniProtKB-SubCell"/>
</dbReference>
<dbReference type="Gene3D" id="3.30.70.270">
    <property type="match status" value="1"/>
</dbReference>
<evidence type="ECO:0000256" key="9">
    <source>
        <dbReference type="ARBA" id="ARBA00034247"/>
    </source>
</evidence>
<dbReference type="PROSITE" id="PS50887">
    <property type="entry name" value="GGDEF"/>
    <property type="match status" value="1"/>
</dbReference>
<keyword evidence="10" id="KW-0812">Transmembrane</keyword>
<evidence type="ECO:0000313" key="14">
    <source>
        <dbReference type="Proteomes" id="UP000002714"/>
    </source>
</evidence>
<dbReference type="InterPro" id="IPR000700">
    <property type="entry name" value="PAS-assoc_C"/>
</dbReference>
<name>Q30SY9_SULDN</name>
<feature type="transmembrane region" description="Helical" evidence="10">
    <location>
        <begin position="294"/>
        <end position="315"/>
    </location>
</feature>
<dbReference type="Pfam" id="PF00990">
    <property type="entry name" value="GGDEF"/>
    <property type="match status" value="1"/>
</dbReference>
<comment type="subcellular location">
    <subcellularLocation>
        <location evidence="1">Membrane</location>
    </subcellularLocation>
</comment>
<dbReference type="eggNOG" id="COG3706">
    <property type="taxonomic scope" value="Bacteria"/>
</dbReference>
<dbReference type="SUPFAM" id="SSF103190">
    <property type="entry name" value="Sensory domain-like"/>
    <property type="match status" value="1"/>
</dbReference>
<dbReference type="CDD" id="cd00130">
    <property type="entry name" value="PAS"/>
    <property type="match status" value="1"/>
</dbReference>
<evidence type="ECO:0000259" key="12">
    <source>
        <dbReference type="PROSITE" id="PS50887"/>
    </source>
</evidence>
<evidence type="ECO:0000256" key="8">
    <source>
        <dbReference type="ARBA" id="ARBA00023012"/>
    </source>
</evidence>
<dbReference type="PANTHER" id="PTHR45138">
    <property type="entry name" value="REGULATORY COMPONENTS OF SENSORY TRANSDUCTION SYSTEM"/>
    <property type="match status" value="1"/>
</dbReference>
<dbReference type="AlphaFoldDB" id="Q30SY9"/>
<dbReference type="SMART" id="SM00086">
    <property type="entry name" value="PAC"/>
    <property type="match status" value="1"/>
</dbReference>
<dbReference type="GO" id="GO:0000160">
    <property type="term" value="P:phosphorelay signal transduction system"/>
    <property type="evidence" value="ECO:0007669"/>
    <property type="project" value="UniProtKB-KW"/>
</dbReference>
<feature type="transmembrane region" description="Helical" evidence="10">
    <location>
        <begin position="12"/>
        <end position="32"/>
    </location>
</feature>
<dbReference type="Pfam" id="PF08447">
    <property type="entry name" value="PAS_3"/>
    <property type="match status" value="1"/>
</dbReference>
<dbReference type="InterPro" id="IPR048760">
    <property type="entry name" value="VP0354-like_sensor_dom"/>
</dbReference>
<dbReference type="GO" id="GO:0016301">
    <property type="term" value="F:kinase activity"/>
    <property type="evidence" value="ECO:0007669"/>
    <property type="project" value="UniProtKB-KW"/>
</dbReference>
<dbReference type="InterPro" id="IPR035965">
    <property type="entry name" value="PAS-like_dom_sf"/>
</dbReference>
<dbReference type="Gene3D" id="3.30.450.20">
    <property type="entry name" value="PAS domain"/>
    <property type="match status" value="2"/>
</dbReference>
<dbReference type="InterPro" id="IPR043128">
    <property type="entry name" value="Rev_trsase/Diguanyl_cyclase"/>
</dbReference>
<keyword evidence="5" id="KW-0547">Nucleotide-binding</keyword>
<dbReference type="InterPro" id="IPR000160">
    <property type="entry name" value="GGDEF_dom"/>
</dbReference>
<evidence type="ECO:0000256" key="4">
    <source>
        <dbReference type="ARBA" id="ARBA00022679"/>
    </source>
</evidence>
<keyword evidence="8" id="KW-0902">Two-component regulatory system</keyword>
<evidence type="ECO:0000256" key="6">
    <source>
        <dbReference type="ARBA" id="ARBA00022777"/>
    </source>
</evidence>
<evidence type="ECO:0000256" key="5">
    <source>
        <dbReference type="ARBA" id="ARBA00022741"/>
    </source>
</evidence>
<keyword evidence="10" id="KW-0472">Membrane</keyword>
<dbReference type="EC" id="2.7.7.65" evidence="2"/>
<dbReference type="InterPro" id="IPR029151">
    <property type="entry name" value="Sensor-like_sf"/>
</dbReference>
<sequence>MSKYNFYKFFTLYFILFGIAISVLGSFVSYALQVKDINFDMAKKANEIFEIKTDSILKPFIENMDNTVISLVSNNTIKEFLKTRDEHAKNELEQIFLAVSSSQSIITQARLICKDGKELIRVEKDNNNDTNIIVEKSKLQDKSDTYYFQKVSQMKEERLWHSKIDLNIEHGKIEIPYKPTIRLAMPIITNGEFSGMVIVNVLVENLFLAIGKSSAFEHYIVDKENNYILHANDKFSFNKYKNIKRSLNEDFENGLEAKGVYTFALDNILKNEDKATLVFKTKKSYENSLFKKELNTIIIILIANIILSFIVAIYISKTPTNLQAALVKAHEKLNEFASIVDKYVITATTKPDSTILSVSSAFESSSGYTKSELIGKKMNIINNPQQDKKIFLELWSTILKGEVWSGIMKNRTKKGDIYWLEQNVVPTLDKDKKIESFVSVGVDITAKVELERLASIDKLTGAYNRRMIDEFMKKEIFLHVRDSKNLSLIMADIDHFKLVNDTYGHQAGDAVLSDVGRIISSTIRKSDIFGRYGGEEFIVICPNTSSQQALILAQKIREEIENFHFAEVGHKTISLGVATLIANDEVENIIKRADDALYIAKKEGRNRVVLG</sequence>
<keyword evidence="6" id="KW-0418">Kinase</keyword>
<gene>
    <name evidence="13" type="ordered locus">Suden_0613</name>
</gene>
<feature type="domain" description="PAC" evidence="11">
    <location>
        <begin position="402"/>
        <end position="456"/>
    </location>
</feature>
<dbReference type="STRING" id="326298.Suden_0613"/>
<dbReference type="InterPro" id="IPR013655">
    <property type="entry name" value="PAS_fold_3"/>
</dbReference>
<dbReference type="InterPro" id="IPR000014">
    <property type="entry name" value="PAS"/>
</dbReference>
<dbReference type="Proteomes" id="UP000002714">
    <property type="component" value="Chromosome"/>
</dbReference>
<dbReference type="RefSeq" id="WP_011372246.1">
    <property type="nucleotide sequence ID" value="NC_007575.1"/>
</dbReference>
<dbReference type="NCBIfam" id="TIGR00254">
    <property type="entry name" value="GGDEF"/>
    <property type="match status" value="1"/>
</dbReference>
<dbReference type="Pfam" id="PF21623">
    <property type="entry name" value="HK_sensor_dom_bact"/>
    <property type="match status" value="1"/>
</dbReference>
<dbReference type="PANTHER" id="PTHR45138:SF9">
    <property type="entry name" value="DIGUANYLATE CYCLASE DGCM-RELATED"/>
    <property type="match status" value="1"/>
</dbReference>
<organism evidence="13 14">
    <name type="scientific">Sulfurimonas denitrificans (strain ATCC 33889 / DSM 1251)</name>
    <name type="common">Thiomicrospira denitrificans (strain ATCC 33889 / DSM 1251)</name>
    <dbReference type="NCBI Taxonomy" id="326298"/>
    <lineage>
        <taxon>Bacteria</taxon>
        <taxon>Pseudomonadati</taxon>
        <taxon>Campylobacterota</taxon>
        <taxon>Epsilonproteobacteria</taxon>
        <taxon>Campylobacterales</taxon>
        <taxon>Sulfurimonadaceae</taxon>
        <taxon>Sulfurimonas</taxon>
    </lineage>
</organism>
<dbReference type="EMBL" id="CP000153">
    <property type="protein sequence ID" value="ABB43892.1"/>
    <property type="molecule type" value="Genomic_DNA"/>
</dbReference>
<dbReference type="SUPFAM" id="SSF55073">
    <property type="entry name" value="Nucleotide cyclase"/>
    <property type="match status" value="1"/>
</dbReference>
<dbReference type="SUPFAM" id="SSF55785">
    <property type="entry name" value="PYP-like sensor domain (PAS domain)"/>
    <property type="match status" value="1"/>
</dbReference>